<dbReference type="AlphaFoldDB" id="A0A5J5C379"/>
<gene>
    <name evidence="2" type="ORF">F0562_000938</name>
</gene>
<dbReference type="Proteomes" id="UP000325577">
    <property type="component" value="Linkage Group LG0"/>
</dbReference>
<evidence type="ECO:0000313" key="2">
    <source>
        <dbReference type="EMBL" id="KAA8549254.1"/>
    </source>
</evidence>
<dbReference type="InterPro" id="IPR056706">
    <property type="entry name" value="DUF7804"/>
</dbReference>
<evidence type="ECO:0000313" key="3">
    <source>
        <dbReference type="Proteomes" id="UP000325577"/>
    </source>
</evidence>
<sequence>MASLRVRWGHINGGNERFLLQHSRPFSKQLISKKLIMDPKYSSQQQMAEAHCLSVVVRLQGMNKSSDSSGFSTCRDWNWREMSNVHPNESFVDEENEISEKLDQWVRDSVVEIVSNVGEAPFLVHIHTDSDDGKGSSSTNTVRLVREKAVADSWPLIRGRWEGGSPAPSGIILVEELKTNDLGTKRNSLAHSTDKVWGVLIQGKGVNWTACACYILKTCRVESLLGFCTHFCLLRVECFAESAETQLKKLWLQS</sequence>
<feature type="domain" description="DUF7804" evidence="1">
    <location>
        <begin position="98"/>
        <end position="181"/>
    </location>
</feature>
<name>A0A5J5C379_9ASTE</name>
<organism evidence="2 3">
    <name type="scientific">Nyssa sinensis</name>
    <dbReference type="NCBI Taxonomy" id="561372"/>
    <lineage>
        <taxon>Eukaryota</taxon>
        <taxon>Viridiplantae</taxon>
        <taxon>Streptophyta</taxon>
        <taxon>Embryophyta</taxon>
        <taxon>Tracheophyta</taxon>
        <taxon>Spermatophyta</taxon>
        <taxon>Magnoliopsida</taxon>
        <taxon>eudicotyledons</taxon>
        <taxon>Gunneridae</taxon>
        <taxon>Pentapetalae</taxon>
        <taxon>asterids</taxon>
        <taxon>Cornales</taxon>
        <taxon>Nyssaceae</taxon>
        <taxon>Nyssa</taxon>
    </lineage>
</organism>
<proteinExistence type="predicted"/>
<dbReference type="EMBL" id="CM018031">
    <property type="protein sequence ID" value="KAA8549254.1"/>
    <property type="molecule type" value="Genomic_DNA"/>
</dbReference>
<keyword evidence="3" id="KW-1185">Reference proteome</keyword>
<dbReference type="PANTHER" id="PTHR35127:SF1">
    <property type="entry name" value="GENOME ASSEMBLY, CHROMOSOME: A10"/>
    <property type="match status" value="1"/>
</dbReference>
<dbReference type="PANTHER" id="PTHR35127">
    <property type="entry name" value="OS03G0736900 PROTEIN"/>
    <property type="match status" value="1"/>
</dbReference>
<accession>A0A5J5C379</accession>
<dbReference type="OrthoDB" id="2013011at2759"/>
<protein>
    <recommendedName>
        <fullName evidence="1">DUF7804 domain-containing protein</fullName>
    </recommendedName>
</protein>
<evidence type="ECO:0000259" key="1">
    <source>
        <dbReference type="Pfam" id="PF25089"/>
    </source>
</evidence>
<dbReference type="Pfam" id="PF25089">
    <property type="entry name" value="DUF7804"/>
    <property type="match status" value="1"/>
</dbReference>
<reference evidence="2 3" key="1">
    <citation type="submission" date="2019-09" db="EMBL/GenBank/DDBJ databases">
        <title>A chromosome-level genome assembly of the Chinese tupelo Nyssa sinensis.</title>
        <authorList>
            <person name="Yang X."/>
            <person name="Kang M."/>
            <person name="Yang Y."/>
            <person name="Xiong H."/>
            <person name="Wang M."/>
            <person name="Zhang Z."/>
            <person name="Wang Z."/>
            <person name="Wu H."/>
            <person name="Ma T."/>
            <person name="Liu J."/>
            <person name="Xi Z."/>
        </authorList>
    </citation>
    <scope>NUCLEOTIDE SEQUENCE [LARGE SCALE GENOMIC DNA]</scope>
    <source>
        <strain evidence="2">J267</strain>
        <tissue evidence="2">Leaf</tissue>
    </source>
</reference>